<sequence>MFGSKSRLVIINSRLQYSLEDSLSSSCSAACNYPLSCPWILWYEKVCLPRITAIIRRSGQT</sequence>
<accession>A0A0E9VPT1</accession>
<dbReference type="EMBL" id="GBXM01028423">
    <property type="protein sequence ID" value="JAH80154.1"/>
    <property type="molecule type" value="Transcribed_RNA"/>
</dbReference>
<dbReference type="AlphaFoldDB" id="A0A0E9VPT1"/>
<organism evidence="1">
    <name type="scientific">Anguilla anguilla</name>
    <name type="common">European freshwater eel</name>
    <name type="synonym">Muraena anguilla</name>
    <dbReference type="NCBI Taxonomy" id="7936"/>
    <lineage>
        <taxon>Eukaryota</taxon>
        <taxon>Metazoa</taxon>
        <taxon>Chordata</taxon>
        <taxon>Craniata</taxon>
        <taxon>Vertebrata</taxon>
        <taxon>Euteleostomi</taxon>
        <taxon>Actinopterygii</taxon>
        <taxon>Neopterygii</taxon>
        <taxon>Teleostei</taxon>
        <taxon>Anguilliformes</taxon>
        <taxon>Anguillidae</taxon>
        <taxon>Anguilla</taxon>
    </lineage>
</organism>
<protein>
    <submittedName>
        <fullName evidence="1">Uncharacterized protein</fullName>
    </submittedName>
</protein>
<reference evidence="1" key="1">
    <citation type="submission" date="2014-11" db="EMBL/GenBank/DDBJ databases">
        <authorList>
            <person name="Amaro Gonzalez C."/>
        </authorList>
    </citation>
    <scope>NUCLEOTIDE SEQUENCE</scope>
</reference>
<proteinExistence type="predicted"/>
<evidence type="ECO:0000313" key="1">
    <source>
        <dbReference type="EMBL" id="JAH80154.1"/>
    </source>
</evidence>
<name>A0A0E9VPT1_ANGAN</name>
<reference evidence="1" key="2">
    <citation type="journal article" date="2015" name="Fish Shellfish Immunol.">
        <title>Early steps in the European eel (Anguilla anguilla)-Vibrio vulnificus interaction in the gills: Role of the RtxA13 toxin.</title>
        <authorList>
            <person name="Callol A."/>
            <person name="Pajuelo D."/>
            <person name="Ebbesson L."/>
            <person name="Teles M."/>
            <person name="MacKenzie S."/>
            <person name="Amaro C."/>
        </authorList>
    </citation>
    <scope>NUCLEOTIDE SEQUENCE</scope>
</reference>